<dbReference type="Proteomes" id="UP000320762">
    <property type="component" value="Unassembled WGS sequence"/>
</dbReference>
<dbReference type="AlphaFoldDB" id="A0A550CXH0"/>
<evidence type="ECO:0000256" key="1">
    <source>
        <dbReference type="SAM" id="Coils"/>
    </source>
</evidence>
<keyword evidence="4" id="KW-1185">Reference proteome</keyword>
<evidence type="ECO:0000313" key="3">
    <source>
        <dbReference type="EMBL" id="TRM69496.1"/>
    </source>
</evidence>
<feature type="coiled-coil region" evidence="1">
    <location>
        <begin position="93"/>
        <end position="148"/>
    </location>
</feature>
<feature type="region of interest" description="Disordered" evidence="2">
    <location>
        <begin position="1"/>
        <end position="59"/>
    </location>
</feature>
<comment type="caution">
    <text evidence="3">The sequence shown here is derived from an EMBL/GenBank/DDBJ whole genome shotgun (WGS) entry which is preliminary data.</text>
</comment>
<feature type="compositionally biased region" description="Low complexity" evidence="2">
    <location>
        <begin position="1"/>
        <end position="28"/>
    </location>
</feature>
<organism evidence="3 4">
    <name type="scientific">Schizophyllum amplum</name>
    <dbReference type="NCBI Taxonomy" id="97359"/>
    <lineage>
        <taxon>Eukaryota</taxon>
        <taxon>Fungi</taxon>
        <taxon>Dikarya</taxon>
        <taxon>Basidiomycota</taxon>
        <taxon>Agaricomycotina</taxon>
        <taxon>Agaricomycetes</taxon>
        <taxon>Agaricomycetidae</taxon>
        <taxon>Agaricales</taxon>
        <taxon>Schizophyllaceae</taxon>
        <taxon>Schizophyllum</taxon>
    </lineage>
</organism>
<protein>
    <submittedName>
        <fullName evidence="3">Uncharacterized protein</fullName>
    </submittedName>
</protein>
<keyword evidence="1" id="KW-0175">Coiled coil</keyword>
<proteinExistence type="predicted"/>
<sequence length="194" mass="21527">MADGTRSVRSLSASRSASSTASNVATSRESADISRRAATVVSSEVAAAKSKRPVVTAAPTTSSQSCLEDYFVGIQRIVDEQRRATELAKGQAEEQFQKDLDAKNSEVRDLQRQLRKRDEAELRLRQDLEAKDSEVRAQRQTYKEAELRLQQDLASKAAHVQELQAEMTNVQAHLDMISNIMKPRDAGSKRPRLG</sequence>
<evidence type="ECO:0000313" key="4">
    <source>
        <dbReference type="Proteomes" id="UP000320762"/>
    </source>
</evidence>
<evidence type="ECO:0000256" key="2">
    <source>
        <dbReference type="SAM" id="MobiDB-lite"/>
    </source>
</evidence>
<feature type="compositionally biased region" description="Low complexity" evidence="2">
    <location>
        <begin position="36"/>
        <end position="48"/>
    </location>
</feature>
<gene>
    <name evidence="3" type="ORF">BD626DRAFT_474290</name>
</gene>
<accession>A0A550CXH0</accession>
<reference evidence="3 4" key="1">
    <citation type="journal article" date="2019" name="New Phytol.">
        <title>Comparative genomics reveals unique wood-decay strategies and fruiting body development in the Schizophyllaceae.</title>
        <authorList>
            <person name="Almasi E."/>
            <person name="Sahu N."/>
            <person name="Krizsan K."/>
            <person name="Balint B."/>
            <person name="Kovacs G.M."/>
            <person name="Kiss B."/>
            <person name="Cseklye J."/>
            <person name="Drula E."/>
            <person name="Henrissat B."/>
            <person name="Nagy I."/>
            <person name="Chovatia M."/>
            <person name="Adam C."/>
            <person name="LaButti K."/>
            <person name="Lipzen A."/>
            <person name="Riley R."/>
            <person name="Grigoriev I.V."/>
            <person name="Nagy L.G."/>
        </authorList>
    </citation>
    <scope>NUCLEOTIDE SEQUENCE [LARGE SCALE GENOMIC DNA]</scope>
    <source>
        <strain evidence="3 4">NL-1724</strain>
    </source>
</reference>
<name>A0A550CXH0_9AGAR</name>
<dbReference type="EMBL" id="VDMD01000001">
    <property type="protein sequence ID" value="TRM69496.1"/>
    <property type="molecule type" value="Genomic_DNA"/>
</dbReference>